<sequence>MSEFLKTHHDDHLLHIILHRGKSNAMHLEMLQEIAQTFSEAANDPAIEGVVLTGHEGFFTSGLDLITLYSYDEEQMKTFWHAFIDLLHGLVSFPKPFAAAISGHSPAGGCVMALAADVRIMAEGEYIIGLNEVPVGIIVPQGIFDLYSFWIGQANAARFLLEGKLLSPQEALQVGLVDEVVALDKIQRTAVRHVKKYAQFEKNAWQRTKVNTRKDVLKSLSANKAETIDQMLEQWWRPSTRAILKTIIDNLTAKKK</sequence>
<dbReference type="Proteomes" id="UP001597393">
    <property type="component" value="Unassembled WGS sequence"/>
</dbReference>
<protein>
    <submittedName>
        <fullName evidence="1">Enoyl-CoA hydratase/isomerase family protein</fullName>
    </submittedName>
</protein>
<evidence type="ECO:0000313" key="1">
    <source>
        <dbReference type="EMBL" id="MFD2598268.1"/>
    </source>
</evidence>
<reference evidence="2" key="1">
    <citation type="journal article" date="2019" name="Int. J. Syst. Evol. Microbiol.">
        <title>The Global Catalogue of Microorganisms (GCM) 10K type strain sequencing project: providing services to taxonomists for standard genome sequencing and annotation.</title>
        <authorList>
            <consortium name="The Broad Institute Genomics Platform"/>
            <consortium name="The Broad Institute Genome Sequencing Center for Infectious Disease"/>
            <person name="Wu L."/>
            <person name="Ma J."/>
        </authorList>
    </citation>
    <scope>NUCLEOTIDE SEQUENCE [LARGE SCALE GENOMIC DNA]</scope>
    <source>
        <strain evidence="2">KCTC 42248</strain>
    </source>
</reference>
<dbReference type="Pfam" id="PF00378">
    <property type="entry name" value="ECH_1"/>
    <property type="match status" value="1"/>
</dbReference>
<evidence type="ECO:0000313" key="2">
    <source>
        <dbReference type="Proteomes" id="UP001597393"/>
    </source>
</evidence>
<dbReference type="InterPro" id="IPR029045">
    <property type="entry name" value="ClpP/crotonase-like_dom_sf"/>
</dbReference>
<proteinExistence type="predicted"/>
<gene>
    <name evidence="1" type="ORF">ACFSQ3_04830</name>
</gene>
<dbReference type="PANTHER" id="PTHR11941">
    <property type="entry name" value="ENOYL-COA HYDRATASE-RELATED"/>
    <property type="match status" value="1"/>
</dbReference>
<organism evidence="1 2">
    <name type="scientific">Sphingobacterium corticis</name>
    <dbReference type="NCBI Taxonomy" id="1812823"/>
    <lineage>
        <taxon>Bacteria</taxon>
        <taxon>Pseudomonadati</taxon>
        <taxon>Bacteroidota</taxon>
        <taxon>Sphingobacteriia</taxon>
        <taxon>Sphingobacteriales</taxon>
        <taxon>Sphingobacteriaceae</taxon>
        <taxon>Sphingobacterium</taxon>
    </lineage>
</organism>
<dbReference type="RefSeq" id="WP_380868029.1">
    <property type="nucleotide sequence ID" value="NZ_JBHUMA010000004.1"/>
</dbReference>
<dbReference type="InterPro" id="IPR001753">
    <property type="entry name" value="Enoyl-CoA_hydra/iso"/>
</dbReference>
<name>A0ABW5NK45_9SPHI</name>
<dbReference type="PANTHER" id="PTHR11941:SF45">
    <property type="entry name" value="ENOYL-COA DELTA ISOMERASE 1, MITOCHONDRIAL"/>
    <property type="match status" value="1"/>
</dbReference>
<comment type="caution">
    <text evidence="1">The sequence shown here is derived from an EMBL/GenBank/DDBJ whole genome shotgun (WGS) entry which is preliminary data.</text>
</comment>
<keyword evidence="2" id="KW-1185">Reference proteome</keyword>
<accession>A0ABW5NK45</accession>
<dbReference type="EMBL" id="JBHUMA010000004">
    <property type="protein sequence ID" value="MFD2598268.1"/>
    <property type="molecule type" value="Genomic_DNA"/>
</dbReference>
<dbReference type="Gene3D" id="3.90.226.10">
    <property type="entry name" value="2-enoyl-CoA Hydratase, Chain A, domain 1"/>
    <property type="match status" value="1"/>
</dbReference>
<dbReference type="CDD" id="cd06558">
    <property type="entry name" value="crotonase-like"/>
    <property type="match status" value="1"/>
</dbReference>
<dbReference type="SUPFAM" id="SSF52096">
    <property type="entry name" value="ClpP/crotonase"/>
    <property type="match status" value="1"/>
</dbReference>